<dbReference type="EMBL" id="HBKO01001654">
    <property type="protein sequence ID" value="CAE2195467.1"/>
    <property type="molecule type" value="Transcribed_RNA"/>
</dbReference>
<gene>
    <name evidence="2" type="ORF">CPOL0286_LOCUS819</name>
    <name evidence="3" type="ORF">CPOL0286_LOCUS820</name>
</gene>
<protein>
    <submittedName>
        <fullName evidence="3">Uncharacterized protein</fullName>
    </submittedName>
</protein>
<reference evidence="3" key="1">
    <citation type="submission" date="2021-01" db="EMBL/GenBank/DDBJ databases">
        <authorList>
            <person name="Corre E."/>
            <person name="Pelletier E."/>
            <person name="Niang G."/>
            <person name="Scheremetjew M."/>
            <person name="Finn R."/>
            <person name="Kale V."/>
            <person name="Holt S."/>
            <person name="Cochrane G."/>
            <person name="Meng A."/>
            <person name="Brown T."/>
            <person name="Cohen L."/>
        </authorList>
    </citation>
    <scope>NUCLEOTIDE SEQUENCE</scope>
    <source>
        <strain evidence="3">UIO037</strain>
    </source>
</reference>
<feature type="region of interest" description="Disordered" evidence="1">
    <location>
        <begin position="193"/>
        <end position="242"/>
    </location>
</feature>
<dbReference type="AlphaFoldDB" id="A0A6T7WHI5"/>
<dbReference type="EMBL" id="HBKO01001653">
    <property type="protein sequence ID" value="CAE2195466.1"/>
    <property type="molecule type" value="Transcribed_RNA"/>
</dbReference>
<proteinExistence type="predicted"/>
<name>A0A6T7WHI5_9EUKA</name>
<organism evidence="3">
    <name type="scientific">Prymnesium polylepis</name>
    <dbReference type="NCBI Taxonomy" id="72548"/>
    <lineage>
        <taxon>Eukaryota</taxon>
        <taxon>Haptista</taxon>
        <taxon>Haptophyta</taxon>
        <taxon>Prymnesiophyceae</taxon>
        <taxon>Prymnesiales</taxon>
        <taxon>Prymnesiaceae</taxon>
        <taxon>Prymnesium</taxon>
    </lineage>
</organism>
<evidence type="ECO:0000256" key="1">
    <source>
        <dbReference type="SAM" id="MobiDB-lite"/>
    </source>
</evidence>
<accession>A0A6T7WHI5</accession>
<evidence type="ECO:0000313" key="2">
    <source>
        <dbReference type="EMBL" id="CAE2195466.1"/>
    </source>
</evidence>
<sequence length="242" mass="26492">MRLCLHMQTQPQKQALIAAFHGLPEDVRKTLGEENGAPWGGWRHQWAVRNKRSGLLGLLFARFHARSTAADLGWGLQVLALVYRQSRQLWPISAALTDKNVTIRIDIIKSMTVAAAGKIGSEGRKFLICKRNELEGVVEEHPESFSITGKEKMYRAIPLEPKAVEQALAGVSSGAQGVFGTFRGMLGSASRLRTVSRRSKDLSSSHRDSAKKPSISEAETSKKSIAGLNENLPPPTIAELEA</sequence>
<feature type="compositionally biased region" description="Basic and acidic residues" evidence="1">
    <location>
        <begin position="198"/>
        <end position="211"/>
    </location>
</feature>
<evidence type="ECO:0000313" key="3">
    <source>
        <dbReference type="EMBL" id="CAE2195467.1"/>
    </source>
</evidence>